<dbReference type="KEGG" id="smf:Smon_0932"/>
<name>D1AYM2_STRM9</name>
<evidence type="ECO:0000256" key="4">
    <source>
        <dbReference type="ARBA" id="ARBA00023136"/>
    </source>
</evidence>
<evidence type="ECO:0000256" key="1">
    <source>
        <dbReference type="ARBA" id="ARBA00004141"/>
    </source>
</evidence>
<keyword evidence="4 5" id="KW-0472">Membrane</keyword>
<dbReference type="AlphaFoldDB" id="D1AYM2"/>
<reference evidence="6 7" key="1">
    <citation type="journal article" date="2009" name="Stand. Genomic Sci.">
        <title>Complete genome sequence of Streptobacillus moniliformis type strain (9901T).</title>
        <authorList>
            <person name="Nolan M."/>
            <person name="Gronow S."/>
            <person name="Lapidus A."/>
            <person name="Ivanova N."/>
            <person name="Copeland A."/>
            <person name="Lucas S."/>
            <person name="Del Rio T.G."/>
            <person name="Chen F."/>
            <person name="Tice H."/>
            <person name="Pitluck S."/>
            <person name="Cheng J.F."/>
            <person name="Sims D."/>
            <person name="Meincke L."/>
            <person name="Bruce D."/>
            <person name="Goodwin L."/>
            <person name="Brettin T."/>
            <person name="Han C."/>
            <person name="Detter J.C."/>
            <person name="Ovchinikova G."/>
            <person name="Pati A."/>
            <person name="Mavromatis K."/>
            <person name="Mikhailova N."/>
            <person name="Chen A."/>
            <person name="Palaniappan K."/>
            <person name="Land M."/>
            <person name="Hauser L."/>
            <person name="Chang Y.J."/>
            <person name="Jeffries C.D."/>
            <person name="Rohde M."/>
            <person name="Sproer C."/>
            <person name="Goker M."/>
            <person name="Bristow J."/>
            <person name="Eisen J.A."/>
            <person name="Markowitz V."/>
            <person name="Hugenholtz P."/>
            <person name="Kyrpides N.C."/>
            <person name="Klenk H.P."/>
            <person name="Chain P."/>
        </authorList>
    </citation>
    <scope>NUCLEOTIDE SEQUENCE [LARGE SCALE GENOMIC DNA]</scope>
    <source>
        <strain evidence="7">ATCC 14647 / DSM 12112 / NCTC 10651 / 9901</strain>
    </source>
</reference>
<dbReference type="GO" id="GO:0009403">
    <property type="term" value="P:toxin biosynthetic process"/>
    <property type="evidence" value="ECO:0007669"/>
    <property type="project" value="InterPro"/>
</dbReference>
<evidence type="ECO:0000256" key="3">
    <source>
        <dbReference type="ARBA" id="ARBA00022989"/>
    </source>
</evidence>
<dbReference type="PANTHER" id="PTHR37306">
    <property type="entry name" value="COLICIN V PRODUCTION PROTEIN"/>
    <property type="match status" value="1"/>
</dbReference>
<dbReference type="OrthoDB" id="95508at2"/>
<keyword evidence="3 5" id="KW-1133">Transmembrane helix</keyword>
<dbReference type="EMBL" id="CP001779">
    <property type="protein sequence ID" value="ACZ01398.1"/>
    <property type="molecule type" value="Genomic_DNA"/>
</dbReference>
<dbReference type="InterPro" id="IPR003825">
    <property type="entry name" value="Colicin-V_CvpA"/>
</dbReference>
<evidence type="ECO:0000313" key="7">
    <source>
        <dbReference type="Proteomes" id="UP000002072"/>
    </source>
</evidence>
<evidence type="ECO:0000313" key="6">
    <source>
        <dbReference type="EMBL" id="ACZ01398.1"/>
    </source>
</evidence>
<organism evidence="6 7">
    <name type="scientific">Streptobacillus moniliformis (strain ATCC 14647 / DSM 12112 / NCTC 10651 / 9901)</name>
    <dbReference type="NCBI Taxonomy" id="519441"/>
    <lineage>
        <taxon>Bacteria</taxon>
        <taxon>Fusobacteriati</taxon>
        <taxon>Fusobacteriota</taxon>
        <taxon>Fusobacteriia</taxon>
        <taxon>Fusobacteriales</taxon>
        <taxon>Leptotrichiaceae</taxon>
        <taxon>Streptobacillus</taxon>
    </lineage>
</organism>
<sequence>MILDILIIILTLLFIIMGYKNGFVKSAFNLIKLVIVIYFTPMFLPMVELIANIRANNVIIRYLVYFAIFIVLYLLVSIVINMITKLIGMTPLGIVNKLLGAVFGLVKASIIIVFAIIIMLFASNKFDNVKEVLYSSILVEYISINSGAYNSLFPEFIKDKLDDFRTYNLEKNFKRKLLKEIKEGI</sequence>
<dbReference type="GeneID" id="29673029"/>
<dbReference type="RefSeq" id="WP_012858947.1">
    <property type="nucleotide sequence ID" value="NC_013515.1"/>
</dbReference>
<feature type="transmembrane region" description="Helical" evidence="5">
    <location>
        <begin position="62"/>
        <end position="83"/>
    </location>
</feature>
<dbReference type="HOGENOM" id="CLU_1460523_0_0_0"/>
<dbReference type="PANTHER" id="PTHR37306:SF1">
    <property type="entry name" value="COLICIN V PRODUCTION PROTEIN"/>
    <property type="match status" value="1"/>
</dbReference>
<dbReference type="Pfam" id="PF02674">
    <property type="entry name" value="Colicin_V"/>
    <property type="match status" value="1"/>
</dbReference>
<keyword evidence="7" id="KW-1185">Reference proteome</keyword>
<evidence type="ECO:0000256" key="5">
    <source>
        <dbReference type="SAM" id="Phobius"/>
    </source>
</evidence>
<gene>
    <name evidence="6" type="ordered locus">Smon_0932</name>
</gene>
<dbReference type="GO" id="GO:0016020">
    <property type="term" value="C:membrane"/>
    <property type="evidence" value="ECO:0007669"/>
    <property type="project" value="UniProtKB-SubCell"/>
</dbReference>
<comment type="subcellular location">
    <subcellularLocation>
        <location evidence="1">Membrane</location>
        <topology evidence="1">Multi-pass membrane protein</topology>
    </subcellularLocation>
</comment>
<protein>
    <submittedName>
        <fullName evidence="6">Colicin V production protein</fullName>
    </submittedName>
</protein>
<dbReference type="eggNOG" id="COG1286">
    <property type="taxonomic scope" value="Bacteria"/>
</dbReference>
<proteinExistence type="predicted"/>
<dbReference type="Proteomes" id="UP000002072">
    <property type="component" value="Chromosome"/>
</dbReference>
<accession>D1AYM2</accession>
<evidence type="ECO:0000256" key="2">
    <source>
        <dbReference type="ARBA" id="ARBA00022692"/>
    </source>
</evidence>
<dbReference type="STRING" id="519441.Smon_0932"/>
<keyword evidence="2 5" id="KW-0812">Transmembrane</keyword>
<feature type="transmembrane region" description="Helical" evidence="5">
    <location>
        <begin position="30"/>
        <end position="50"/>
    </location>
</feature>
<feature type="transmembrane region" description="Helical" evidence="5">
    <location>
        <begin position="98"/>
        <end position="122"/>
    </location>
</feature>